<evidence type="ECO:0000256" key="1">
    <source>
        <dbReference type="SAM" id="Phobius"/>
    </source>
</evidence>
<proteinExistence type="predicted"/>
<name>A0A251Y4I9_9MICO</name>
<keyword evidence="1" id="KW-1133">Transmembrane helix</keyword>
<dbReference type="Proteomes" id="UP000195011">
    <property type="component" value="Unassembled WGS sequence"/>
</dbReference>
<dbReference type="AlphaFoldDB" id="A0A251Y4I9"/>
<evidence type="ECO:0000313" key="3">
    <source>
        <dbReference type="Proteomes" id="UP000195011"/>
    </source>
</evidence>
<sequence length="127" mass="13605">MHVIHAEAVAASVQSAATLWAAVIAGGAAMLSAVLAAIAAHRSGRWTQREQWWQRFTWACERSTNPDPGQSEVGISVLTALISVPWASDDDSEMAVAVGNAIVTRVRATRSGDGGRARRILRRWSLA</sequence>
<gene>
    <name evidence="2" type="ORF">BFL36_14175</name>
</gene>
<keyword evidence="1" id="KW-0472">Membrane</keyword>
<keyword evidence="1" id="KW-0812">Transmembrane</keyword>
<protein>
    <submittedName>
        <fullName evidence="2">Uncharacterized protein</fullName>
    </submittedName>
</protein>
<organism evidence="2 3">
    <name type="scientific">Clavibacter michiganensis</name>
    <dbReference type="NCBI Taxonomy" id="28447"/>
    <lineage>
        <taxon>Bacteria</taxon>
        <taxon>Bacillati</taxon>
        <taxon>Actinomycetota</taxon>
        <taxon>Actinomycetes</taxon>
        <taxon>Micrococcales</taxon>
        <taxon>Microbacteriaceae</taxon>
        <taxon>Clavibacter</taxon>
    </lineage>
</organism>
<reference evidence="2 3" key="1">
    <citation type="submission" date="2016-08" db="EMBL/GenBank/DDBJ databases">
        <title>Genome sequence of Clavibacter michiganensis spp strain CFBP8017.</title>
        <authorList>
            <person name="Thapa S.P."/>
            <person name="Coaker G."/>
            <person name="Jacques M.-A."/>
        </authorList>
    </citation>
    <scope>NUCLEOTIDE SEQUENCE [LARGE SCALE GENOMIC DNA]</scope>
    <source>
        <strain evidence="2">CFBP8017</strain>
    </source>
</reference>
<feature type="transmembrane region" description="Helical" evidence="1">
    <location>
        <begin position="19"/>
        <end position="40"/>
    </location>
</feature>
<dbReference type="EMBL" id="MDJY01000060">
    <property type="protein sequence ID" value="OUE19185.1"/>
    <property type="molecule type" value="Genomic_DNA"/>
</dbReference>
<comment type="caution">
    <text evidence="2">The sequence shown here is derived from an EMBL/GenBank/DDBJ whole genome shotgun (WGS) entry which is preliminary data.</text>
</comment>
<accession>A0A251Y4I9</accession>
<evidence type="ECO:0000313" key="2">
    <source>
        <dbReference type="EMBL" id="OUE19185.1"/>
    </source>
</evidence>